<gene>
    <name evidence="4" type="ORF">BO70DRAFT_28877</name>
</gene>
<dbReference type="VEuPathDB" id="FungiDB:BO70DRAFT_28877"/>
<feature type="region of interest" description="Disordered" evidence="1">
    <location>
        <begin position="68"/>
        <end position="88"/>
    </location>
</feature>
<dbReference type="Pfam" id="PF20521">
    <property type="entry name" value="DUF6736"/>
    <property type="match status" value="1"/>
</dbReference>
<organism evidence="4 5">
    <name type="scientific">Aspergillus heteromorphus CBS 117.55</name>
    <dbReference type="NCBI Taxonomy" id="1448321"/>
    <lineage>
        <taxon>Eukaryota</taxon>
        <taxon>Fungi</taxon>
        <taxon>Dikarya</taxon>
        <taxon>Ascomycota</taxon>
        <taxon>Pezizomycotina</taxon>
        <taxon>Eurotiomycetes</taxon>
        <taxon>Eurotiomycetidae</taxon>
        <taxon>Eurotiales</taxon>
        <taxon>Aspergillaceae</taxon>
        <taxon>Aspergillus</taxon>
        <taxon>Aspergillus subgen. Circumdati</taxon>
    </lineage>
</organism>
<feature type="compositionally biased region" description="Low complexity" evidence="1">
    <location>
        <begin position="70"/>
        <end position="82"/>
    </location>
</feature>
<sequence>MKFNPSIALLSLATVALAAQQPLAEDPSATGVNTHDDTSHQPSEPEASDSLKQRLGINAIQQLAQSFFNTESEPTTESTTESTSEKKCVDSDDFAHHIGKALADSQNEKLRDELDKLDGKRKQGQAGVEYIKLNLEDFEEKQCGGFERIYGEWRYSFKSNMADSECDYTSLSQTVGRAVGEFVDKKHFKNCKRDCDTMCLRFDQGGPWDGYVRLGKKDKFDRFAYCGPTLSLVPNRL</sequence>
<dbReference type="Proteomes" id="UP000247233">
    <property type="component" value="Unassembled WGS sequence"/>
</dbReference>
<evidence type="ECO:0000256" key="2">
    <source>
        <dbReference type="SAM" id="SignalP"/>
    </source>
</evidence>
<name>A0A317WAP6_9EURO</name>
<feature type="region of interest" description="Disordered" evidence="1">
    <location>
        <begin position="24"/>
        <end position="50"/>
    </location>
</feature>
<comment type="caution">
    <text evidence="4">The sequence shown here is derived from an EMBL/GenBank/DDBJ whole genome shotgun (WGS) entry which is preliminary data.</text>
</comment>
<feature type="domain" description="Secreted protein CSS2 C-terminal" evidence="3">
    <location>
        <begin position="140"/>
        <end position="225"/>
    </location>
</feature>
<dbReference type="GeneID" id="37061528"/>
<feature type="chain" id="PRO_5016357143" description="Secreted protein CSS2 C-terminal domain-containing protein" evidence="2">
    <location>
        <begin position="19"/>
        <end position="237"/>
    </location>
</feature>
<keyword evidence="5" id="KW-1185">Reference proteome</keyword>
<evidence type="ECO:0000259" key="3">
    <source>
        <dbReference type="Pfam" id="PF20521"/>
    </source>
</evidence>
<reference evidence="4 5" key="1">
    <citation type="submission" date="2016-12" db="EMBL/GenBank/DDBJ databases">
        <title>The genomes of Aspergillus section Nigri reveals drivers in fungal speciation.</title>
        <authorList>
            <consortium name="DOE Joint Genome Institute"/>
            <person name="Vesth T.C."/>
            <person name="Nybo J."/>
            <person name="Theobald S."/>
            <person name="Brandl J."/>
            <person name="Frisvad J.C."/>
            <person name="Nielsen K.F."/>
            <person name="Lyhne E.K."/>
            <person name="Kogle M.E."/>
            <person name="Kuo A."/>
            <person name="Riley R."/>
            <person name="Clum A."/>
            <person name="Nolan M."/>
            <person name="Lipzen A."/>
            <person name="Salamov A."/>
            <person name="Henrissat B."/>
            <person name="Wiebenga A."/>
            <person name="De Vries R.P."/>
            <person name="Grigoriev I.V."/>
            <person name="Mortensen U.H."/>
            <person name="Andersen M.R."/>
            <person name="Baker S.E."/>
        </authorList>
    </citation>
    <scope>NUCLEOTIDE SEQUENCE [LARGE SCALE GENOMIC DNA]</scope>
    <source>
        <strain evidence="4 5">CBS 117.55</strain>
    </source>
</reference>
<feature type="signal peptide" evidence="2">
    <location>
        <begin position="1"/>
        <end position="18"/>
    </location>
</feature>
<evidence type="ECO:0000256" key="1">
    <source>
        <dbReference type="SAM" id="MobiDB-lite"/>
    </source>
</evidence>
<proteinExistence type="predicted"/>
<keyword evidence="2" id="KW-0732">Signal</keyword>
<dbReference type="EMBL" id="MSFL01000010">
    <property type="protein sequence ID" value="PWY83596.1"/>
    <property type="molecule type" value="Genomic_DNA"/>
</dbReference>
<evidence type="ECO:0000313" key="4">
    <source>
        <dbReference type="EMBL" id="PWY83596.1"/>
    </source>
</evidence>
<protein>
    <recommendedName>
        <fullName evidence="3">Secreted protein CSS2 C-terminal domain-containing protein</fullName>
    </recommendedName>
</protein>
<dbReference type="OrthoDB" id="5059029at2759"/>
<dbReference type="RefSeq" id="XP_025400039.1">
    <property type="nucleotide sequence ID" value="XM_025539291.1"/>
</dbReference>
<evidence type="ECO:0000313" key="5">
    <source>
        <dbReference type="Proteomes" id="UP000247233"/>
    </source>
</evidence>
<accession>A0A317WAP6</accession>
<dbReference type="InterPro" id="IPR046624">
    <property type="entry name" value="CSS2_C"/>
</dbReference>
<dbReference type="AlphaFoldDB" id="A0A317WAP6"/>